<sequence>MDPDTPSLPRRSRPRPQLGGRCGPAALYISELLALTRSRGIADERTRGREDERTGGREDETTRRRDDQTTRRRGSHEASAAVGMPKDRRRSLRG</sequence>
<evidence type="ECO:0000313" key="2">
    <source>
        <dbReference type="EMBL" id="EKX32668.1"/>
    </source>
</evidence>
<keyword evidence="4" id="KW-1185">Reference proteome</keyword>
<dbReference type="KEGG" id="gtt:GUITHDRAFT_156261"/>
<dbReference type="EMBL" id="JH993177">
    <property type="protein sequence ID" value="EKX32668.1"/>
    <property type="molecule type" value="Genomic_DNA"/>
</dbReference>
<dbReference type="AlphaFoldDB" id="L1I8V6"/>
<dbReference type="HOGENOM" id="CLU_2390684_0_0_1"/>
<feature type="compositionally biased region" description="Low complexity" evidence="1">
    <location>
        <begin position="1"/>
        <end position="19"/>
    </location>
</feature>
<organism evidence="2">
    <name type="scientific">Guillardia theta (strain CCMP2712)</name>
    <name type="common">Cryptophyte</name>
    <dbReference type="NCBI Taxonomy" id="905079"/>
    <lineage>
        <taxon>Eukaryota</taxon>
        <taxon>Cryptophyceae</taxon>
        <taxon>Pyrenomonadales</taxon>
        <taxon>Geminigeraceae</taxon>
        <taxon>Guillardia</taxon>
    </lineage>
</organism>
<name>L1I8V6_GUITC</name>
<evidence type="ECO:0000313" key="4">
    <source>
        <dbReference type="Proteomes" id="UP000011087"/>
    </source>
</evidence>
<dbReference type="Proteomes" id="UP000011087">
    <property type="component" value="Unassembled WGS sequence"/>
</dbReference>
<proteinExistence type="predicted"/>
<evidence type="ECO:0000313" key="3">
    <source>
        <dbReference type="EnsemblProtists" id="EKX32668"/>
    </source>
</evidence>
<reference evidence="3" key="3">
    <citation type="submission" date="2016-03" db="UniProtKB">
        <authorList>
            <consortium name="EnsemblProtists"/>
        </authorList>
    </citation>
    <scope>IDENTIFICATION</scope>
</reference>
<feature type="region of interest" description="Disordered" evidence="1">
    <location>
        <begin position="35"/>
        <end position="94"/>
    </location>
</feature>
<dbReference type="RefSeq" id="XP_005819648.1">
    <property type="nucleotide sequence ID" value="XM_005819591.1"/>
</dbReference>
<reference evidence="4" key="2">
    <citation type="submission" date="2012-11" db="EMBL/GenBank/DDBJ databases">
        <authorList>
            <person name="Kuo A."/>
            <person name="Curtis B.A."/>
            <person name="Tanifuji G."/>
            <person name="Burki F."/>
            <person name="Gruber A."/>
            <person name="Irimia M."/>
            <person name="Maruyama S."/>
            <person name="Arias M.C."/>
            <person name="Ball S.G."/>
            <person name="Gile G.H."/>
            <person name="Hirakawa Y."/>
            <person name="Hopkins J.F."/>
            <person name="Rensing S.A."/>
            <person name="Schmutz J."/>
            <person name="Symeonidi A."/>
            <person name="Elias M."/>
            <person name="Eveleigh R.J."/>
            <person name="Herman E.K."/>
            <person name="Klute M.J."/>
            <person name="Nakayama T."/>
            <person name="Obornik M."/>
            <person name="Reyes-Prieto A."/>
            <person name="Armbrust E.V."/>
            <person name="Aves S.J."/>
            <person name="Beiko R.G."/>
            <person name="Coutinho P."/>
            <person name="Dacks J.B."/>
            <person name="Durnford D.G."/>
            <person name="Fast N.M."/>
            <person name="Green B.R."/>
            <person name="Grisdale C."/>
            <person name="Hempe F."/>
            <person name="Henrissat B."/>
            <person name="Hoppner M.P."/>
            <person name="Ishida K.-I."/>
            <person name="Kim E."/>
            <person name="Koreny L."/>
            <person name="Kroth P.G."/>
            <person name="Liu Y."/>
            <person name="Malik S.-B."/>
            <person name="Maier U.G."/>
            <person name="McRose D."/>
            <person name="Mock T."/>
            <person name="Neilson J.A."/>
            <person name="Onodera N.T."/>
            <person name="Poole A.M."/>
            <person name="Pritham E.J."/>
            <person name="Richards T.A."/>
            <person name="Rocap G."/>
            <person name="Roy S.W."/>
            <person name="Sarai C."/>
            <person name="Schaack S."/>
            <person name="Shirato S."/>
            <person name="Slamovits C.H."/>
            <person name="Spencer D.F."/>
            <person name="Suzuki S."/>
            <person name="Worden A.Z."/>
            <person name="Zauner S."/>
            <person name="Barry K."/>
            <person name="Bell C."/>
            <person name="Bharti A.K."/>
            <person name="Crow J.A."/>
            <person name="Grimwood J."/>
            <person name="Kramer R."/>
            <person name="Lindquist E."/>
            <person name="Lucas S."/>
            <person name="Salamov A."/>
            <person name="McFadden G.I."/>
            <person name="Lane C.E."/>
            <person name="Keeling P.J."/>
            <person name="Gray M.W."/>
            <person name="Grigoriev I.V."/>
            <person name="Archibald J.M."/>
        </authorList>
    </citation>
    <scope>NUCLEOTIDE SEQUENCE</scope>
    <source>
        <strain evidence="4">CCMP2712</strain>
    </source>
</reference>
<dbReference type="PaxDb" id="55529-EKX32668"/>
<protein>
    <submittedName>
        <fullName evidence="2 3">Uncharacterized protein</fullName>
    </submittedName>
</protein>
<dbReference type="EnsemblProtists" id="EKX32668">
    <property type="protein sequence ID" value="EKX32668"/>
    <property type="gene ID" value="GUITHDRAFT_156261"/>
</dbReference>
<gene>
    <name evidence="2" type="ORF">GUITHDRAFT_156261</name>
</gene>
<reference evidence="2 4" key="1">
    <citation type="journal article" date="2012" name="Nature">
        <title>Algal genomes reveal evolutionary mosaicism and the fate of nucleomorphs.</title>
        <authorList>
            <consortium name="DOE Joint Genome Institute"/>
            <person name="Curtis B.A."/>
            <person name="Tanifuji G."/>
            <person name="Burki F."/>
            <person name="Gruber A."/>
            <person name="Irimia M."/>
            <person name="Maruyama S."/>
            <person name="Arias M.C."/>
            <person name="Ball S.G."/>
            <person name="Gile G.H."/>
            <person name="Hirakawa Y."/>
            <person name="Hopkins J.F."/>
            <person name="Kuo A."/>
            <person name="Rensing S.A."/>
            <person name="Schmutz J."/>
            <person name="Symeonidi A."/>
            <person name="Elias M."/>
            <person name="Eveleigh R.J."/>
            <person name="Herman E.K."/>
            <person name="Klute M.J."/>
            <person name="Nakayama T."/>
            <person name="Obornik M."/>
            <person name="Reyes-Prieto A."/>
            <person name="Armbrust E.V."/>
            <person name="Aves S.J."/>
            <person name="Beiko R.G."/>
            <person name="Coutinho P."/>
            <person name="Dacks J.B."/>
            <person name="Durnford D.G."/>
            <person name="Fast N.M."/>
            <person name="Green B.R."/>
            <person name="Grisdale C.J."/>
            <person name="Hempel F."/>
            <person name="Henrissat B."/>
            <person name="Hoppner M.P."/>
            <person name="Ishida K."/>
            <person name="Kim E."/>
            <person name="Koreny L."/>
            <person name="Kroth P.G."/>
            <person name="Liu Y."/>
            <person name="Malik S.B."/>
            <person name="Maier U.G."/>
            <person name="McRose D."/>
            <person name="Mock T."/>
            <person name="Neilson J.A."/>
            <person name="Onodera N.T."/>
            <person name="Poole A.M."/>
            <person name="Pritham E.J."/>
            <person name="Richards T.A."/>
            <person name="Rocap G."/>
            <person name="Roy S.W."/>
            <person name="Sarai C."/>
            <person name="Schaack S."/>
            <person name="Shirato S."/>
            <person name="Slamovits C.H."/>
            <person name="Spencer D.F."/>
            <person name="Suzuki S."/>
            <person name="Worden A.Z."/>
            <person name="Zauner S."/>
            <person name="Barry K."/>
            <person name="Bell C."/>
            <person name="Bharti A.K."/>
            <person name="Crow J.A."/>
            <person name="Grimwood J."/>
            <person name="Kramer R."/>
            <person name="Lindquist E."/>
            <person name="Lucas S."/>
            <person name="Salamov A."/>
            <person name="McFadden G.I."/>
            <person name="Lane C.E."/>
            <person name="Keeling P.J."/>
            <person name="Gray M.W."/>
            <person name="Grigoriev I.V."/>
            <person name="Archibald J.M."/>
        </authorList>
    </citation>
    <scope>NUCLEOTIDE SEQUENCE</scope>
    <source>
        <strain evidence="2 4">CCMP2712</strain>
    </source>
</reference>
<accession>L1I8V6</accession>
<dbReference type="GeneID" id="17289397"/>
<evidence type="ECO:0000256" key="1">
    <source>
        <dbReference type="SAM" id="MobiDB-lite"/>
    </source>
</evidence>
<feature type="compositionally biased region" description="Basic and acidic residues" evidence="1">
    <location>
        <begin position="40"/>
        <end position="70"/>
    </location>
</feature>
<feature type="region of interest" description="Disordered" evidence="1">
    <location>
        <begin position="1"/>
        <end position="23"/>
    </location>
</feature>